<sequence length="159" mass="18785">MTTTIYERIIQDHTRHRELLNKLSETSGDSDDRQRAWNEFYYDVKSHAAAEEETFYSRLMADTDGQDDARHSVSEHKELDDIIGELHEMEFSSPVWLVKFKTLKHDYEHHMDEEESDIFEKAREVFDKEESGEIGKAFVKRKIAERELVDEKAEASLEE</sequence>
<dbReference type="PANTHER" id="PTHR35585:SF1">
    <property type="entry name" value="HHE DOMAIN PROTEIN (AFU_ORTHOLOGUE AFUA_4G00730)"/>
    <property type="match status" value="1"/>
</dbReference>
<dbReference type="OrthoDB" id="5523420at2"/>
<dbReference type="InterPro" id="IPR012312">
    <property type="entry name" value="Hemerythrin-like"/>
</dbReference>
<dbReference type="Pfam" id="PF01814">
    <property type="entry name" value="Hemerythrin"/>
    <property type="match status" value="1"/>
</dbReference>
<organism evidence="2 3">
    <name type="scientific">Granulosicoccus antarcticus IMCC3135</name>
    <dbReference type="NCBI Taxonomy" id="1192854"/>
    <lineage>
        <taxon>Bacteria</taxon>
        <taxon>Pseudomonadati</taxon>
        <taxon>Pseudomonadota</taxon>
        <taxon>Gammaproteobacteria</taxon>
        <taxon>Chromatiales</taxon>
        <taxon>Granulosicoccaceae</taxon>
        <taxon>Granulosicoccus</taxon>
    </lineage>
</organism>
<gene>
    <name evidence="2" type="ORF">IMCC3135_03805</name>
</gene>
<dbReference type="AlphaFoldDB" id="A0A2Z2NUV1"/>
<dbReference type="KEGG" id="gai:IMCC3135_03805"/>
<evidence type="ECO:0000313" key="2">
    <source>
        <dbReference type="EMBL" id="ASJ70874.1"/>
    </source>
</evidence>
<reference evidence="2 3" key="1">
    <citation type="submission" date="2016-12" db="EMBL/GenBank/DDBJ databases">
        <authorList>
            <person name="Song W.-J."/>
            <person name="Kurnit D.M."/>
        </authorList>
    </citation>
    <scope>NUCLEOTIDE SEQUENCE [LARGE SCALE GENOMIC DNA]</scope>
    <source>
        <strain evidence="2 3">IMCC3135</strain>
    </source>
</reference>
<evidence type="ECO:0000259" key="1">
    <source>
        <dbReference type="Pfam" id="PF01814"/>
    </source>
</evidence>
<name>A0A2Z2NUV1_9GAMM</name>
<accession>A0A2Z2NUV1</accession>
<proteinExistence type="predicted"/>
<dbReference type="Gene3D" id="1.20.120.520">
    <property type="entry name" value="nmb1532 protein domain like"/>
    <property type="match status" value="1"/>
</dbReference>
<feature type="domain" description="Hemerythrin-like" evidence="1">
    <location>
        <begin position="4"/>
        <end position="122"/>
    </location>
</feature>
<keyword evidence="3" id="KW-1185">Reference proteome</keyword>
<protein>
    <submittedName>
        <fullName evidence="2">DNA nickase</fullName>
    </submittedName>
</protein>
<dbReference type="RefSeq" id="WP_088916371.1">
    <property type="nucleotide sequence ID" value="NZ_CP018632.1"/>
</dbReference>
<dbReference type="Proteomes" id="UP000250079">
    <property type="component" value="Chromosome"/>
</dbReference>
<dbReference type="EMBL" id="CP018632">
    <property type="protein sequence ID" value="ASJ70874.1"/>
    <property type="molecule type" value="Genomic_DNA"/>
</dbReference>
<dbReference type="PANTHER" id="PTHR35585">
    <property type="entry name" value="HHE DOMAIN PROTEIN (AFU_ORTHOLOGUE AFUA_4G00730)"/>
    <property type="match status" value="1"/>
</dbReference>
<evidence type="ECO:0000313" key="3">
    <source>
        <dbReference type="Proteomes" id="UP000250079"/>
    </source>
</evidence>